<dbReference type="PANTHER" id="PTHR22968">
    <property type="entry name" value="PROTEIN KINASE C, MU"/>
    <property type="match status" value="1"/>
</dbReference>
<sequence length="91" mass="11110">MLSPTAKDLINNLLQVKMRKRFSVDKSLSHPWLQDYRTWLDLREFETRRGERYITHESDDVRWEEYADERGLHYPNHFIMSPNLNDMDEDP</sequence>
<evidence type="ECO:0000313" key="1">
    <source>
        <dbReference type="EMBL" id="MEQ2174629.1"/>
    </source>
</evidence>
<gene>
    <name evidence="1" type="primary">PRKD3_3</name>
    <name evidence="1" type="ORF">GOODEAATRI_009828</name>
</gene>
<dbReference type="Gene3D" id="1.10.510.10">
    <property type="entry name" value="Transferase(Phosphotransferase) domain 1"/>
    <property type="match status" value="1"/>
</dbReference>
<dbReference type="SUPFAM" id="SSF56112">
    <property type="entry name" value="Protein kinase-like (PK-like)"/>
    <property type="match status" value="1"/>
</dbReference>
<accession>A0ABV0NUX6</accession>
<organism evidence="1 2">
    <name type="scientific">Goodea atripinnis</name>
    <dbReference type="NCBI Taxonomy" id="208336"/>
    <lineage>
        <taxon>Eukaryota</taxon>
        <taxon>Metazoa</taxon>
        <taxon>Chordata</taxon>
        <taxon>Craniata</taxon>
        <taxon>Vertebrata</taxon>
        <taxon>Euteleostomi</taxon>
        <taxon>Actinopterygii</taxon>
        <taxon>Neopterygii</taxon>
        <taxon>Teleostei</taxon>
        <taxon>Neoteleostei</taxon>
        <taxon>Acanthomorphata</taxon>
        <taxon>Ovalentaria</taxon>
        <taxon>Atherinomorphae</taxon>
        <taxon>Cyprinodontiformes</taxon>
        <taxon>Goodeidae</taxon>
        <taxon>Goodea</taxon>
    </lineage>
</organism>
<reference evidence="1 2" key="1">
    <citation type="submission" date="2021-06" db="EMBL/GenBank/DDBJ databases">
        <authorList>
            <person name="Palmer J.M."/>
        </authorList>
    </citation>
    <scope>NUCLEOTIDE SEQUENCE [LARGE SCALE GENOMIC DNA]</scope>
    <source>
        <strain evidence="1 2">GA_2019</strain>
        <tissue evidence="1">Muscle</tissue>
    </source>
</reference>
<keyword evidence="1" id="KW-0808">Transferase</keyword>
<dbReference type="PANTHER" id="PTHR22968:SF26">
    <property type="entry name" value="SERINE_THREONINE-PROTEIN KINASE D3"/>
    <property type="match status" value="1"/>
</dbReference>
<keyword evidence="1" id="KW-0418">Kinase</keyword>
<proteinExistence type="predicted"/>
<protein>
    <submittedName>
        <fullName evidence="1">Serine/threonine-protein kinase D3</fullName>
    </submittedName>
</protein>
<keyword evidence="2" id="KW-1185">Reference proteome</keyword>
<dbReference type="InterPro" id="IPR011009">
    <property type="entry name" value="Kinase-like_dom_sf"/>
</dbReference>
<name>A0ABV0NUX6_9TELE</name>
<evidence type="ECO:0000313" key="2">
    <source>
        <dbReference type="Proteomes" id="UP001476798"/>
    </source>
</evidence>
<dbReference type="GO" id="GO:0016301">
    <property type="term" value="F:kinase activity"/>
    <property type="evidence" value="ECO:0007669"/>
    <property type="project" value="UniProtKB-KW"/>
</dbReference>
<comment type="caution">
    <text evidence="1">The sequence shown here is derived from an EMBL/GenBank/DDBJ whole genome shotgun (WGS) entry which is preliminary data.</text>
</comment>
<dbReference type="Proteomes" id="UP001476798">
    <property type="component" value="Unassembled WGS sequence"/>
</dbReference>
<dbReference type="EMBL" id="JAHRIO010050537">
    <property type="protein sequence ID" value="MEQ2174629.1"/>
    <property type="molecule type" value="Genomic_DNA"/>
</dbReference>